<evidence type="ECO:0000313" key="3">
    <source>
        <dbReference type="Proteomes" id="UP001168098"/>
    </source>
</evidence>
<reference evidence="2 3" key="1">
    <citation type="journal article" date="2023" name="BMC Biotechnol.">
        <title>Vitis rotundifolia cv Carlos genome sequencing.</title>
        <authorList>
            <person name="Huff M."/>
            <person name="Hulse-Kemp A."/>
            <person name="Scheffler B."/>
            <person name="Youngblood R."/>
            <person name="Simpson S."/>
            <person name="Babiker E."/>
            <person name="Staton M."/>
        </authorList>
    </citation>
    <scope>NUCLEOTIDE SEQUENCE [LARGE SCALE GENOMIC DNA]</scope>
    <source>
        <tissue evidence="2">Leaf</tissue>
    </source>
</reference>
<gene>
    <name evidence="2" type="ORF">PVL29_014571</name>
</gene>
<evidence type="ECO:0000313" key="2">
    <source>
        <dbReference type="EMBL" id="KAJ9688981.1"/>
    </source>
</evidence>
<organism evidence="2 3">
    <name type="scientific">Vitis rotundifolia</name>
    <name type="common">Muscadine grape</name>
    <dbReference type="NCBI Taxonomy" id="103349"/>
    <lineage>
        <taxon>Eukaryota</taxon>
        <taxon>Viridiplantae</taxon>
        <taxon>Streptophyta</taxon>
        <taxon>Embryophyta</taxon>
        <taxon>Tracheophyta</taxon>
        <taxon>Spermatophyta</taxon>
        <taxon>Magnoliopsida</taxon>
        <taxon>eudicotyledons</taxon>
        <taxon>Gunneridae</taxon>
        <taxon>Pentapetalae</taxon>
        <taxon>rosids</taxon>
        <taxon>Vitales</taxon>
        <taxon>Vitaceae</taxon>
        <taxon>Viteae</taxon>
        <taxon>Vitis</taxon>
    </lineage>
</organism>
<evidence type="ECO:0008006" key="4">
    <source>
        <dbReference type="Google" id="ProtNLM"/>
    </source>
</evidence>
<sequence>MASIQEALASLRQEMGSQQSRRPVVQDETPHDLLPPPPSPLGPMMSQAPPYILLGYFEVAPCAVVQIAVLEDTHAHMDSIEQRIRQSRVFDSSSAWDDLDSTLRYTGVGYPRIHLRLCCFVMRAHGLDKSQMITMFTLSLSGASQCWFASLESSRYRT</sequence>
<evidence type="ECO:0000256" key="1">
    <source>
        <dbReference type="SAM" id="MobiDB-lite"/>
    </source>
</evidence>
<accession>A0AA38ZH65</accession>
<protein>
    <recommendedName>
        <fullName evidence="4">Retrotransposon gag domain-containing protein</fullName>
    </recommendedName>
</protein>
<feature type="region of interest" description="Disordered" evidence="1">
    <location>
        <begin position="8"/>
        <end position="41"/>
    </location>
</feature>
<comment type="caution">
    <text evidence="2">The sequence shown here is derived from an EMBL/GenBank/DDBJ whole genome shotgun (WGS) entry which is preliminary data.</text>
</comment>
<dbReference type="Proteomes" id="UP001168098">
    <property type="component" value="Unassembled WGS sequence"/>
</dbReference>
<dbReference type="AlphaFoldDB" id="A0AA38ZH65"/>
<keyword evidence="3" id="KW-1185">Reference proteome</keyword>
<name>A0AA38ZH65_VITRO</name>
<proteinExistence type="predicted"/>
<dbReference type="EMBL" id="JARBHA010000011">
    <property type="protein sequence ID" value="KAJ9688981.1"/>
    <property type="molecule type" value="Genomic_DNA"/>
</dbReference>